<dbReference type="Pfam" id="PF00109">
    <property type="entry name" value="ketoacyl-synt"/>
    <property type="match status" value="1"/>
</dbReference>
<gene>
    <name evidence="6" type="ORF">C5O77_01050</name>
    <name evidence="5" type="ORF">GIX76_08995</name>
</gene>
<dbReference type="GO" id="GO:0004315">
    <property type="term" value="F:3-oxoacyl-[acyl-carrier-protein] synthase activity"/>
    <property type="evidence" value="ECO:0007669"/>
    <property type="project" value="TreeGrafter"/>
</dbReference>
<dbReference type="AlphaFoldDB" id="A0A3M6SGR7"/>
<dbReference type="EMBL" id="PTLS01000016">
    <property type="protein sequence ID" value="RMX26560.1"/>
    <property type="molecule type" value="Genomic_DNA"/>
</dbReference>
<dbReference type="CDD" id="cd00834">
    <property type="entry name" value="KAS_I_II"/>
    <property type="match status" value="1"/>
</dbReference>
<reference evidence="6 7" key="1">
    <citation type="journal article" date="2018" name="J Appl Environ Microbiol">
        <title>The gut symbionts Lactobacillus reuteri R2lc and 2010 encode a polyketide synthase cluster that activates the mammalian aryl-hydrocarbon receptor.</title>
        <authorList>
            <person name="Ozcam M."/>
            <person name="Roos S."/>
            <person name="Van Pijkeren J.P."/>
        </authorList>
    </citation>
    <scope>NUCLEOTIDE SEQUENCE [LARGE SCALE GENOMIC DNA]</scope>
    <source>
        <strain evidence="6 7">R2lc</strain>
        <plasmid evidence="6">pVP-R2lc02</plasmid>
        <plasmid evidence="7">pvp-r2lc02</plasmid>
    </source>
</reference>
<evidence type="ECO:0000313" key="8">
    <source>
        <dbReference type="Proteomes" id="UP000460207"/>
    </source>
</evidence>
<proteinExistence type="inferred from homology"/>
<dbReference type="Proteomes" id="UP000276940">
    <property type="component" value="Plasmid pVP-R2lc02"/>
</dbReference>
<dbReference type="InterPro" id="IPR014030">
    <property type="entry name" value="Ketoacyl_synth_N"/>
</dbReference>
<dbReference type="Gene3D" id="3.40.47.10">
    <property type="match status" value="2"/>
</dbReference>
<dbReference type="PANTHER" id="PTHR11712">
    <property type="entry name" value="POLYKETIDE SYNTHASE-RELATED"/>
    <property type="match status" value="1"/>
</dbReference>
<geneLocation type="plasmid" evidence="7">
    <name>pvp-r2lc02</name>
</geneLocation>
<name>A0A3M6SGR7_LIMRT</name>
<dbReference type="SUPFAM" id="SSF53901">
    <property type="entry name" value="Thiolase-like"/>
    <property type="match status" value="2"/>
</dbReference>
<dbReference type="Proteomes" id="UP000460207">
    <property type="component" value="Unassembled WGS sequence"/>
</dbReference>
<evidence type="ECO:0000256" key="1">
    <source>
        <dbReference type="ARBA" id="ARBA00008467"/>
    </source>
</evidence>
<dbReference type="GO" id="GO:0005829">
    <property type="term" value="C:cytosol"/>
    <property type="evidence" value="ECO:0007669"/>
    <property type="project" value="TreeGrafter"/>
</dbReference>
<dbReference type="InterPro" id="IPR016039">
    <property type="entry name" value="Thiolase-like"/>
</dbReference>
<dbReference type="InterPro" id="IPR014031">
    <property type="entry name" value="Ketoacyl_synth_C"/>
</dbReference>
<dbReference type="InterPro" id="IPR000794">
    <property type="entry name" value="Beta-ketoacyl_synthase"/>
</dbReference>
<dbReference type="PANTHER" id="PTHR11712:SF336">
    <property type="entry name" value="3-OXOACYL-[ACYL-CARRIER-PROTEIN] SYNTHASE, MITOCHONDRIAL"/>
    <property type="match status" value="1"/>
</dbReference>
<dbReference type="RefSeq" id="WP_124215889.1">
    <property type="nucleotide sequence ID" value="NZ_CM011640.1"/>
</dbReference>
<keyword evidence="6" id="KW-0614">Plasmid</keyword>
<comment type="caution">
    <text evidence="6">The sequence shown here is derived from an EMBL/GenBank/DDBJ whole genome shotgun (WGS) entry which is preliminary data.</text>
</comment>
<evidence type="ECO:0000256" key="3">
    <source>
        <dbReference type="RuleBase" id="RU003694"/>
    </source>
</evidence>
<reference evidence="5 8" key="2">
    <citation type="submission" date="2019-11" db="EMBL/GenBank/DDBJ databases">
        <title>Draft genome sequence of 12 host-associated Lactobacillus reuteri rodent strains.</title>
        <authorList>
            <person name="Zhang S."/>
            <person name="Ozcam M."/>
            <person name="Van Pijkeren J.P."/>
        </authorList>
    </citation>
    <scope>NUCLEOTIDE SEQUENCE [LARGE SCALE GENOMIC DNA]</scope>
    <source>
        <strain evidence="5 8">N4I</strain>
    </source>
</reference>
<dbReference type="SMART" id="SM00825">
    <property type="entry name" value="PKS_KS"/>
    <property type="match status" value="1"/>
</dbReference>
<sequence length="698" mass="76996">MTAVIVGIGITSSCGESFAEIEQNVGKGKTGISNIDYFDTSELTCGIAGNLSKKIWKDVLQIADKNELDWSSSLSIYTIQRLLRSYNISRKQRIGLSLGTCNGGIHSLAEYLDTSNDKFLKNYPPYIQSKDIAHYFNFNGPKYSFNSACAASANAIAYGAEMINNGDADLVVTGGCDPMSEWVFAGFNSLRTFNSKNCMPYGEEYGLNLGEAATYFLLEDKDKAIKEGHRIYAEILGHGLSNDAYHPTAPDKDGSGISYAIKMALKNSDLKPEDILYINSHGTGTKANDSAEYRGFKTVFRNEMPFISSMKGYVGHNLGAAASTELAISLIGMNSQKVLYPNFNLTKYREDCNDEHILKKPYSLDGYEDINFINNNAAFGGQNVAVIFHVNLEGKYSHSEKKLKTQQPIYINNFGVASDKAYMTKHGIGILDDLRPLKKKYPKLYKRRMNMLTQVSIIAAKQTLQDQYSNSGLVYGTPFGSLSSTLKYVDSIQKYGFKNASGAYFPDLVINSTTGHICQALSLKNYSSSISSGGDEDLRALIIAHNALNKGYASTMLVGAGQEETELGSKVLEREVNNHATFLSLSNKKMQETMAEVLSSGAIGFKNKKELLSIIRSKIDEKVANGTKIKVMIQNNSEITNDELISYFKNDSNISINSENFADSNFKAFVNHRNENRLLLVGISQVNDVSFADIKKIK</sequence>
<evidence type="ECO:0000259" key="4">
    <source>
        <dbReference type="PROSITE" id="PS52004"/>
    </source>
</evidence>
<dbReference type="GO" id="GO:0006633">
    <property type="term" value="P:fatty acid biosynthetic process"/>
    <property type="evidence" value="ECO:0007669"/>
    <property type="project" value="TreeGrafter"/>
</dbReference>
<dbReference type="Pfam" id="PF02801">
    <property type="entry name" value="Ketoacyl-synt_C"/>
    <property type="match status" value="1"/>
</dbReference>
<dbReference type="PROSITE" id="PS52004">
    <property type="entry name" value="KS3_2"/>
    <property type="match status" value="1"/>
</dbReference>
<evidence type="ECO:0000313" key="5">
    <source>
        <dbReference type="EMBL" id="MRG90113.1"/>
    </source>
</evidence>
<evidence type="ECO:0000256" key="2">
    <source>
        <dbReference type="ARBA" id="ARBA00022679"/>
    </source>
</evidence>
<feature type="domain" description="Ketosynthase family 3 (KS3)" evidence="4">
    <location>
        <begin position="1"/>
        <end position="390"/>
    </location>
</feature>
<dbReference type="InterPro" id="IPR020841">
    <property type="entry name" value="PKS_Beta-ketoAc_synthase_dom"/>
</dbReference>
<comment type="similarity">
    <text evidence="1 3">Belongs to the thiolase-like superfamily. Beta-ketoacyl-ACP synthases family.</text>
</comment>
<protein>
    <submittedName>
        <fullName evidence="6">3-oxoacyl-ACP synthase</fullName>
    </submittedName>
</protein>
<keyword evidence="2 3" id="KW-0808">Transferase</keyword>
<dbReference type="EMBL" id="WJND01000018">
    <property type="protein sequence ID" value="MRG90113.1"/>
    <property type="molecule type" value="Genomic_DNA"/>
</dbReference>
<organism evidence="6 7">
    <name type="scientific">Limosilactobacillus reuteri</name>
    <name type="common">Lactobacillus reuteri</name>
    <dbReference type="NCBI Taxonomy" id="1598"/>
    <lineage>
        <taxon>Bacteria</taxon>
        <taxon>Bacillati</taxon>
        <taxon>Bacillota</taxon>
        <taxon>Bacilli</taxon>
        <taxon>Lactobacillales</taxon>
        <taxon>Lactobacillaceae</taxon>
        <taxon>Limosilactobacillus</taxon>
    </lineage>
</organism>
<accession>A0A3M6SGR7</accession>
<evidence type="ECO:0000313" key="7">
    <source>
        <dbReference type="Proteomes" id="UP000276940"/>
    </source>
</evidence>
<evidence type="ECO:0000313" key="6">
    <source>
        <dbReference type="EMBL" id="RMX26560.1"/>
    </source>
</evidence>
<geneLocation type="plasmid" evidence="6">
    <name>pVP-R2lc02</name>
</geneLocation>